<keyword evidence="4" id="KW-1185">Reference proteome</keyword>
<dbReference type="EMBL" id="CP020772">
    <property type="protein sequence ID" value="ARI77217.1"/>
    <property type="molecule type" value="Genomic_DNA"/>
</dbReference>
<dbReference type="GO" id="GO:0006281">
    <property type="term" value="P:DNA repair"/>
    <property type="evidence" value="ECO:0007669"/>
    <property type="project" value="InterPro"/>
</dbReference>
<reference evidence="3 4" key="1">
    <citation type="submission" date="2017-04" db="EMBL/GenBank/DDBJ databases">
        <title>The whole genome sequencing and assembly of Halobacillus mangrovi strain.</title>
        <authorList>
            <person name="Lee S.-J."/>
            <person name="Park M.-K."/>
            <person name="Kim J.-Y."/>
            <person name="Lee Y.-J."/>
            <person name="Yi H."/>
            <person name="Bahn Y.-S."/>
            <person name="Kim J.F."/>
            <person name="Lee D.-W."/>
        </authorList>
    </citation>
    <scope>NUCLEOTIDE SEQUENCE [LARGE SCALE GENOMIC DNA]</scope>
    <source>
        <strain evidence="3 4">KTB 131</strain>
    </source>
</reference>
<dbReference type="SUPFAM" id="SSF46785">
    <property type="entry name" value="Winged helix' DNA-binding domain"/>
    <property type="match status" value="1"/>
</dbReference>
<dbReference type="Pfam" id="PF09382">
    <property type="entry name" value="RQC"/>
    <property type="match status" value="1"/>
</dbReference>
<feature type="domain" description="RQC" evidence="1">
    <location>
        <begin position="11"/>
        <end position="99"/>
    </location>
</feature>
<dbReference type="GO" id="GO:0043138">
    <property type="term" value="F:3'-5' DNA helicase activity"/>
    <property type="evidence" value="ECO:0007669"/>
    <property type="project" value="InterPro"/>
</dbReference>
<dbReference type="Proteomes" id="UP000192527">
    <property type="component" value="Chromosome"/>
</dbReference>
<dbReference type="AlphaFoldDB" id="A0A1W5ZVE7"/>
<name>A0A1W5ZVE7_9BACI</name>
<feature type="domain" description="Helicase Helix-turn-helix" evidence="2">
    <location>
        <begin position="257"/>
        <end position="345"/>
    </location>
</feature>
<dbReference type="GO" id="GO:0006260">
    <property type="term" value="P:DNA replication"/>
    <property type="evidence" value="ECO:0007669"/>
    <property type="project" value="InterPro"/>
</dbReference>
<evidence type="ECO:0008006" key="5">
    <source>
        <dbReference type="Google" id="ProtNLM"/>
    </source>
</evidence>
<dbReference type="PIRSF" id="PIRSF021350">
    <property type="entry name" value="UCP021350"/>
    <property type="match status" value="1"/>
</dbReference>
<accession>A0A1W5ZVE7</accession>
<dbReference type="InterPro" id="IPR018982">
    <property type="entry name" value="RQC_domain"/>
</dbReference>
<dbReference type="STRING" id="402384.HM131_10365"/>
<dbReference type="KEGG" id="hmn:HM131_10365"/>
<gene>
    <name evidence="3" type="ORF">HM131_10365</name>
</gene>
<dbReference type="Gene3D" id="1.10.10.10">
    <property type="entry name" value="Winged helix-like DNA-binding domain superfamily/Winged helix DNA-binding domain"/>
    <property type="match status" value="1"/>
</dbReference>
<dbReference type="OrthoDB" id="2354672at2"/>
<evidence type="ECO:0000259" key="2">
    <source>
        <dbReference type="Pfam" id="PF14493"/>
    </source>
</evidence>
<dbReference type="InterPro" id="IPR008308">
    <property type="entry name" value="YpbB-like"/>
</dbReference>
<dbReference type="InterPro" id="IPR029491">
    <property type="entry name" value="Helicase_HTH"/>
</dbReference>
<dbReference type="InterPro" id="IPR036390">
    <property type="entry name" value="WH_DNA-bd_sf"/>
</dbReference>
<dbReference type="InterPro" id="IPR036388">
    <property type="entry name" value="WH-like_DNA-bd_sf"/>
</dbReference>
<evidence type="ECO:0000313" key="3">
    <source>
        <dbReference type="EMBL" id="ARI77217.1"/>
    </source>
</evidence>
<evidence type="ECO:0000259" key="1">
    <source>
        <dbReference type="Pfam" id="PF09382"/>
    </source>
</evidence>
<protein>
    <recommendedName>
        <fullName evidence="5">Helicase Helix-turn-helix domain-containing protein</fullName>
    </recommendedName>
</protein>
<evidence type="ECO:0000313" key="4">
    <source>
        <dbReference type="Proteomes" id="UP000192527"/>
    </source>
</evidence>
<dbReference type="Pfam" id="PF14493">
    <property type="entry name" value="HTH_40"/>
    <property type="match status" value="1"/>
</dbReference>
<organism evidence="3 4">
    <name type="scientific">Halobacillus mangrovi</name>
    <dbReference type="NCBI Taxonomy" id="402384"/>
    <lineage>
        <taxon>Bacteria</taxon>
        <taxon>Bacillati</taxon>
        <taxon>Bacillota</taxon>
        <taxon>Bacilli</taxon>
        <taxon>Bacillales</taxon>
        <taxon>Bacillaceae</taxon>
        <taxon>Halobacillus</taxon>
    </lineage>
</organism>
<proteinExistence type="predicted"/>
<sequence>MIIGGELLFNQIILDCVHRLKGERTISGIYNLLTGKRSAQTLQDARVYKLDSYFGIYKSLDREQLKHSFQRLEEKEWLVIKGDIYSSITSKGYQYLSNHKETLYFNGLMDHAKVAEFERRIFLLIQTFTNMLKGKRSFIPIVEDAKAQLWVKKVYQKNHNDLAGIVKSLYNEIYTLLKDRPALEAEIFTYRLTGGGVIGLTREQLKDKHNISLSDVDVYLNHVFYYLFFQANQSSKTNSVLSLCAKGLKESSLITASAKRTYAYIEKGWSIDEIVRKRRLKKSTIQDHIVEAALVVPFFPIDSFLSEHELHKIINVANELDTQRLKLIYENLEGQFTYFQLRLALAKDQISSEEGTLYANA</sequence>